<dbReference type="OrthoDB" id="2365673at2"/>
<protein>
    <submittedName>
        <fullName evidence="1">CRISPR type II-A/NMEMI-associated protein Csn2</fullName>
    </submittedName>
</protein>
<dbReference type="InterPro" id="IPR010146">
    <property type="entry name" value="CRISPR-assoc_prot_Csn2-typ"/>
</dbReference>
<dbReference type="EMBL" id="UHFR01000005">
    <property type="protein sequence ID" value="SUN76156.1"/>
    <property type="molecule type" value="Genomic_DNA"/>
</dbReference>
<dbReference type="Proteomes" id="UP000254634">
    <property type="component" value="Unassembled WGS sequence"/>
</dbReference>
<gene>
    <name evidence="1" type="ORF">NCTC13765_00616</name>
</gene>
<sequence length="220" mass="25710">MKLNFPLLDAPISLDKTTFLVLKDQVVFANIVKQVYQYSEESELKIFDKDYQSLKESEVMLVSDILGFEVNSSSVLKIIYSSLEEQLNEKTEIKSEIERLSSKITDLIAFECLENELDLAYDEITLLELVKALGVKIETQSDTIFEKCLEIIQVFKYLAKKKLLIFINSCSFFSKEEMSHIVEYIQLNNIHALFIEPREIYDFPQYIMDEDYFLMAKNMI</sequence>
<organism evidence="1 2">
    <name type="scientific">Streptococcus massiliensis</name>
    <dbReference type="NCBI Taxonomy" id="313439"/>
    <lineage>
        <taxon>Bacteria</taxon>
        <taxon>Bacillati</taxon>
        <taxon>Bacillota</taxon>
        <taxon>Bacilli</taxon>
        <taxon>Lactobacillales</taxon>
        <taxon>Streptococcaceae</taxon>
        <taxon>Streptococcus</taxon>
    </lineage>
</organism>
<dbReference type="AlphaFoldDB" id="A0A380KYZ4"/>
<dbReference type="RefSeq" id="WP_018372495.1">
    <property type="nucleotide sequence ID" value="NZ_UHFR01000005.1"/>
</dbReference>
<dbReference type="Pfam" id="PF09711">
    <property type="entry name" value="Cas_Csn2"/>
    <property type="match status" value="1"/>
</dbReference>
<keyword evidence="2" id="KW-1185">Reference proteome</keyword>
<proteinExistence type="predicted"/>
<dbReference type="NCBIfam" id="TIGR01866">
    <property type="entry name" value="cas_Csn2"/>
    <property type="match status" value="1"/>
</dbReference>
<dbReference type="STRING" id="1123307.GCA_000380065_01780"/>
<evidence type="ECO:0000313" key="1">
    <source>
        <dbReference type="EMBL" id="SUN76156.1"/>
    </source>
</evidence>
<reference evidence="1" key="1">
    <citation type="submission" date="2018-06" db="EMBL/GenBank/DDBJ databases">
        <authorList>
            <consortium name="Pathogen Informatics"/>
            <person name="Doyle S."/>
        </authorList>
    </citation>
    <scope>NUCLEOTIDE SEQUENCE [LARGE SCALE GENOMIC DNA]</scope>
    <source>
        <strain evidence="1">NCTC13765</strain>
    </source>
</reference>
<dbReference type="Gene3D" id="3.40.50.11940">
    <property type="match status" value="2"/>
</dbReference>
<evidence type="ECO:0000313" key="2">
    <source>
        <dbReference type="Proteomes" id="UP000254634"/>
    </source>
</evidence>
<dbReference type="InterPro" id="IPR038600">
    <property type="entry name" value="Csn2_sf"/>
</dbReference>
<accession>A0A380KYZ4</accession>
<name>A0A380KYZ4_9STRE</name>